<organism evidence="8">
    <name type="scientific">Salvia splendens</name>
    <name type="common">Scarlet sage</name>
    <dbReference type="NCBI Taxonomy" id="180675"/>
    <lineage>
        <taxon>Eukaryota</taxon>
        <taxon>Viridiplantae</taxon>
        <taxon>Streptophyta</taxon>
        <taxon>Embryophyta</taxon>
        <taxon>Tracheophyta</taxon>
        <taxon>Spermatophyta</taxon>
        <taxon>Magnoliopsida</taxon>
        <taxon>eudicotyledons</taxon>
        <taxon>Gunneridae</taxon>
        <taxon>Pentapetalae</taxon>
        <taxon>asterids</taxon>
        <taxon>lamiids</taxon>
        <taxon>Lamiales</taxon>
        <taxon>Lamiaceae</taxon>
        <taxon>Nepetoideae</taxon>
        <taxon>Mentheae</taxon>
        <taxon>Salviinae</taxon>
        <taxon>Salvia</taxon>
        <taxon>Salvia subgen. Calosphace</taxon>
        <taxon>core Calosphace</taxon>
    </lineage>
</organism>
<evidence type="ECO:0000259" key="7">
    <source>
        <dbReference type="SMART" id="SM00810"/>
    </source>
</evidence>
<sequence length="112" mass="12083">MRSRSSTTTTNVVAFPGAEGDAGLCLYPYLPCCMIISLVRKRNGIDAGSKVEILKAEADLYVAKIDGKIITKIGGKMDLGNLIPTNFKVATSEDGYAVFGRSKVDFAFEKKN</sequence>
<dbReference type="EMBL" id="PNBA02000002">
    <property type="protein sequence ID" value="KAG6434779.1"/>
    <property type="molecule type" value="Genomic_DNA"/>
</dbReference>
<protein>
    <recommendedName>
        <fullName evidence="3">alpha-amylase</fullName>
        <ecNumber evidence="3">3.2.1.1</ecNumber>
    </recommendedName>
</protein>
<reference evidence="8" key="2">
    <citation type="submission" date="2020-08" db="EMBL/GenBank/DDBJ databases">
        <title>Plant Genome Project.</title>
        <authorList>
            <person name="Zhang R.-G."/>
        </authorList>
    </citation>
    <scope>NUCLEOTIDE SEQUENCE</scope>
    <source>
        <strain evidence="8">Huo1</strain>
        <tissue evidence="8">Leaf</tissue>
    </source>
</reference>
<evidence type="ECO:0000256" key="4">
    <source>
        <dbReference type="ARBA" id="ARBA00022801"/>
    </source>
</evidence>
<keyword evidence="9" id="KW-1185">Reference proteome</keyword>
<keyword evidence="6" id="KW-0326">Glycosidase</keyword>
<evidence type="ECO:0000256" key="3">
    <source>
        <dbReference type="ARBA" id="ARBA00012595"/>
    </source>
</evidence>
<dbReference type="Gene3D" id="2.60.40.1180">
    <property type="entry name" value="Golgi alpha-mannosidase II"/>
    <property type="match status" value="1"/>
</dbReference>
<evidence type="ECO:0000256" key="6">
    <source>
        <dbReference type="ARBA" id="ARBA00023295"/>
    </source>
</evidence>
<evidence type="ECO:0000256" key="1">
    <source>
        <dbReference type="ARBA" id="ARBA00000548"/>
    </source>
</evidence>
<dbReference type="Pfam" id="PF07821">
    <property type="entry name" value="Alpha-amyl_C2"/>
    <property type="match status" value="1"/>
</dbReference>
<comment type="cofactor">
    <cofactor evidence="2">
        <name>Ca(2+)</name>
        <dbReference type="ChEBI" id="CHEBI:29108"/>
    </cofactor>
</comment>
<dbReference type="Proteomes" id="UP000298416">
    <property type="component" value="Unassembled WGS sequence"/>
</dbReference>
<accession>A0A8X8YMU7</accession>
<evidence type="ECO:0000313" key="8">
    <source>
        <dbReference type="EMBL" id="KAG6434779.1"/>
    </source>
</evidence>
<comment type="catalytic activity">
    <reaction evidence="1">
        <text>Endohydrolysis of (1-&gt;4)-alpha-D-glucosidic linkages in polysaccharides containing three or more (1-&gt;4)-alpha-linked D-glucose units.</text>
        <dbReference type="EC" id="3.2.1.1"/>
    </reaction>
</comment>
<dbReference type="SMART" id="SM00810">
    <property type="entry name" value="Alpha-amyl_C2"/>
    <property type="match status" value="1"/>
</dbReference>
<dbReference type="GO" id="GO:0004556">
    <property type="term" value="F:alpha-amylase activity"/>
    <property type="evidence" value="ECO:0007669"/>
    <property type="project" value="UniProtKB-EC"/>
</dbReference>
<dbReference type="SUPFAM" id="SSF51011">
    <property type="entry name" value="Glycosyl hydrolase domain"/>
    <property type="match status" value="1"/>
</dbReference>
<dbReference type="GO" id="GO:0005975">
    <property type="term" value="P:carbohydrate metabolic process"/>
    <property type="evidence" value="ECO:0007669"/>
    <property type="project" value="InterPro"/>
</dbReference>
<feature type="domain" description="Alpha-amylase C-terminal beta-sheet" evidence="7">
    <location>
        <begin position="41"/>
        <end position="101"/>
    </location>
</feature>
<comment type="caution">
    <text evidence="8">The sequence shown here is derived from an EMBL/GenBank/DDBJ whole genome shotgun (WGS) entry which is preliminary data.</text>
</comment>
<reference evidence="8" key="1">
    <citation type="submission" date="2018-01" db="EMBL/GenBank/DDBJ databases">
        <authorList>
            <person name="Mao J.F."/>
        </authorList>
    </citation>
    <scope>NUCLEOTIDE SEQUENCE</scope>
    <source>
        <strain evidence="8">Huo1</strain>
        <tissue evidence="8">Leaf</tissue>
    </source>
</reference>
<evidence type="ECO:0000256" key="2">
    <source>
        <dbReference type="ARBA" id="ARBA00001913"/>
    </source>
</evidence>
<dbReference type="InterPro" id="IPR013780">
    <property type="entry name" value="Glyco_hydro_b"/>
</dbReference>
<name>A0A8X8YMU7_SALSN</name>
<dbReference type="InterPro" id="IPR012850">
    <property type="entry name" value="A-amylase_bs_C"/>
</dbReference>
<proteinExistence type="predicted"/>
<dbReference type="EC" id="3.2.1.1" evidence="3"/>
<keyword evidence="5" id="KW-0119">Carbohydrate metabolism</keyword>
<evidence type="ECO:0000256" key="5">
    <source>
        <dbReference type="ARBA" id="ARBA00023277"/>
    </source>
</evidence>
<dbReference type="GO" id="GO:0005509">
    <property type="term" value="F:calcium ion binding"/>
    <property type="evidence" value="ECO:0007669"/>
    <property type="project" value="InterPro"/>
</dbReference>
<gene>
    <name evidence="8" type="ORF">SASPL_106421</name>
</gene>
<keyword evidence="4" id="KW-0378">Hydrolase</keyword>
<evidence type="ECO:0000313" key="9">
    <source>
        <dbReference type="Proteomes" id="UP000298416"/>
    </source>
</evidence>
<dbReference type="AlphaFoldDB" id="A0A8X8YMU7"/>